<gene>
    <name evidence="2" type="ORF">CFH83_03910</name>
</gene>
<keyword evidence="1" id="KW-1133">Transmembrane helix</keyword>
<dbReference type="GO" id="GO:0003676">
    <property type="term" value="F:nucleic acid binding"/>
    <property type="evidence" value="ECO:0007669"/>
    <property type="project" value="InterPro"/>
</dbReference>
<reference evidence="2 3" key="1">
    <citation type="journal article" date="2017" name="Front. Microbiol.">
        <title>Comparative Genomic Analysis of the Class Epsilonproteobacteria and Proposed Reclassification to Epsilonbacteraeota (phyl. nov.).</title>
        <authorList>
            <person name="Waite D.W."/>
            <person name="Vanwonterghem I."/>
            <person name="Rinke C."/>
            <person name="Parks D.H."/>
            <person name="Zhang Y."/>
            <person name="Takai K."/>
            <person name="Sievert S.M."/>
            <person name="Simon J."/>
            <person name="Campbell B.J."/>
            <person name="Hanson T.E."/>
            <person name="Woyke T."/>
            <person name="Klotz M.G."/>
            <person name="Hugenholtz P."/>
        </authorList>
    </citation>
    <scope>NUCLEOTIDE SEQUENCE [LARGE SCALE GENOMIC DNA]</scope>
    <source>
        <strain evidence="2">UBA12443</strain>
    </source>
</reference>
<evidence type="ECO:0008006" key="4">
    <source>
        <dbReference type="Google" id="ProtNLM"/>
    </source>
</evidence>
<dbReference type="EMBL" id="DLUI01000059">
    <property type="protein sequence ID" value="DAB38868.1"/>
    <property type="molecule type" value="Genomic_DNA"/>
</dbReference>
<evidence type="ECO:0000313" key="3">
    <source>
        <dbReference type="Proteomes" id="UP000228859"/>
    </source>
</evidence>
<name>A0A2D3WEL4_9BACT</name>
<comment type="caution">
    <text evidence="2">The sequence shown here is derived from an EMBL/GenBank/DDBJ whole genome shotgun (WGS) entry which is preliminary data.</text>
</comment>
<dbReference type="InterPro" id="IPR010718">
    <property type="entry name" value="DUF1294"/>
</dbReference>
<dbReference type="Pfam" id="PF06961">
    <property type="entry name" value="DUF1294"/>
    <property type="match status" value="1"/>
</dbReference>
<evidence type="ECO:0000256" key="1">
    <source>
        <dbReference type="SAM" id="Phobius"/>
    </source>
</evidence>
<dbReference type="InterPro" id="IPR012156">
    <property type="entry name" value="Cold_shock_CspA"/>
</dbReference>
<protein>
    <recommendedName>
        <fullName evidence="4">DUF1294 domain-containing protein</fullName>
    </recommendedName>
</protein>
<dbReference type="RefSeq" id="WP_294894103.1">
    <property type="nucleotide sequence ID" value="NZ_DLUI01000059.1"/>
</dbReference>
<keyword evidence="1" id="KW-0472">Membrane</keyword>
<dbReference type="AlphaFoldDB" id="A0A2D3WEL4"/>
<proteinExistence type="predicted"/>
<dbReference type="PIRSF" id="PIRSF002599">
    <property type="entry name" value="Cold_shock_A"/>
    <property type="match status" value="1"/>
</dbReference>
<organism evidence="2 3">
    <name type="scientific">Sulfuricurvum kujiense</name>
    <dbReference type="NCBI Taxonomy" id="148813"/>
    <lineage>
        <taxon>Bacteria</taxon>
        <taxon>Pseudomonadati</taxon>
        <taxon>Campylobacterota</taxon>
        <taxon>Epsilonproteobacteria</taxon>
        <taxon>Campylobacterales</taxon>
        <taxon>Sulfurimonadaceae</taxon>
        <taxon>Sulfuricurvum</taxon>
    </lineage>
</organism>
<evidence type="ECO:0000313" key="2">
    <source>
        <dbReference type="EMBL" id="DAB38868.1"/>
    </source>
</evidence>
<feature type="transmembrane region" description="Helical" evidence="1">
    <location>
        <begin position="6"/>
        <end position="25"/>
    </location>
</feature>
<sequence>MNYLIAILITLNLLSFVTFGIDKYLSIHKKRRISENRLLLLTILGGSVGSLAAQKLFNHKTRKFKGVLWVALLTHILISGAIIGSGY</sequence>
<feature type="transmembrane region" description="Helical" evidence="1">
    <location>
        <begin position="66"/>
        <end position="84"/>
    </location>
</feature>
<dbReference type="Proteomes" id="UP000228859">
    <property type="component" value="Unassembled WGS sequence"/>
</dbReference>
<accession>A0A2D3WEL4</accession>
<keyword evidence="1" id="KW-0812">Transmembrane</keyword>